<keyword evidence="8" id="KW-0333">Golgi apparatus</keyword>
<evidence type="ECO:0000256" key="8">
    <source>
        <dbReference type="ARBA" id="ARBA00023034"/>
    </source>
</evidence>
<evidence type="ECO:0000256" key="2">
    <source>
        <dbReference type="ARBA" id="ARBA00004922"/>
    </source>
</evidence>
<dbReference type="InterPro" id="IPR029044">
    <property type="entry name" value="Nucleotide-diphossugar_trans"/>
</dbReference>
<dbReference type="GO" id="GO:0000139">
    <property type="term" value="C:Golgi membrane"/>
    <property type="evidence" value="ECO:0007669"/>
    <property type="project" value="UniProtKB-SubCell"/>
</dbReference>
<keyword evidence="11" id="KW-1185">Reference proteome</keyword>
<reference evidence="10 11" key="1">
    <citation type="submission" date="2016-07" db="EMBL/GenBank/DDBJ databases">
        <title>Pervasive Adenine N6-methylation of Active Genes in Fungi.</title>
        <authorList>
            <consortium name="DOE Joint Genome Institute"/>
            <person name="Mondo S.J."/>
            <person name="Dannebaum R.O."/>
            <person name="Kuo R.C."/>
            <person name="Labutti K."/>
            <person name="Haridas S."/>
            <person name="Kuo A."/>
            <person name="Salamov A."/>
            <person name="Ahrendt S.R."/>
            <person name="Lipzen A."/>
            <person name="Sullivan W."/>
            <person name="Andreopoulos W.B."/>
            <person name="Clum A."/>
            <person name="Lindquist E."/>
            <person name="Daum C."/>
            <person name="Ramamoorthy G.K."/>
            <person name="Gryganskyi A."/>
            <person name="Culley D."/>
            <person name="Magnuson J.K."/>
            <person name="James T.Y."/>
            <person name="O'Malley M.A."/>
            <person name="Stajich J.E."/>
            <person name="Spatafora J.W."/>
            <person name="Visel A."/>
            <person name="Grigoriev I.V."/>
        </authorList>
    </citation>
    <scope>NUCLEOTIDE SEQUENCE [LARGE SCALE GENOMIC DNA]</scope>
    <source>
        <strain evidence="10 11">12-1054</strain>
    </source>
</reference>
<dbReference type="Pfam" id="PF11051">
    <property type="entry name" value="Mannosyl_trans3"/>
    <property type="match status" value="2"/>
</dbReference>
<dbReference type="InterPro" id="IPR022751">
    <property type="entry name" value="Alpha_mannosyltransferase"/>
</dbReference>
<evidence type="ECO:0000313" key="10">
    <source>
        <dbReference type="EMBL" id="ORY84260.1"/>
    </source>
</evidence>
<dbReference type="GO" id="GO:0046354">
    <property type="term" value="P:mannan biosynthetic process"/>
    <property type="evidence" value="ECO:0007669"/>
    <property type="project" value="TreeGrafter"/>
</dbReference>
<dbReference type="Proteomes" id="UP000193685">
    <property type="component" value="Unassembled WGS sequence"/>
</dbReference>
<dbReference type="OrthoDB" id="4484309at2759"/>
<dbReference type="SUPFAM" id="SSF53448">
    <property type="entry name" value="Nucleotide-diphospho-sugar transferases"/>
    <property type="match status" value="1"/>
</dbReference>
<keyword evidence="4 10" id="KW-0808">Transferase</keyword>
<name>A0A1Y2FJY6_PROLT</name>
<dbReference type="AlphaFoldDB" id="A0A1Y2FJY6"/>
<comment type="subcellular location">
    <subcellularLocation>
        <location evidence="1">Golgi apparatus membrane</location>
        <topology evidence="1">Single-pass type II membrane protein</topology>
    </subcellularLocation>
</comment>
<dbReference type="PANTHER" id="PTHR31646">
    <property type="entry name" value="ALPHA-1,2-MANNOSYLTRANSFERASE MNN2"/>
    <property type="match status" value="1"/>
</dbReference>
<evidence type="ECO:0000256" key="4">
    <source>
        <dbReference type="ARBA" id="ARBA00022679"/>
    </source>
</evidence>
<evidence type="ECO:0000256" key="1">
    <source>
        <dbReference type="ARBA" id="ARBA00004323"/>
    </source>
</evidence>
<evidence type="ECO:0000256" key="5">
    <source>
        <dbReference type="ARBA" id="ARBA00022692"/>
    </source>
</evidence>
<evidence type="ECO:0000256" key="3">
    <source>
        <dbReference type="ARBA" id="ARBA00009105"/>
    </source>
</evidence>
<dbReference type="GO" id="GO:0000026">
    <property type="term" value="F:alpha-1,2-mannosyltransferase activity"/>
    <property type="evidence" value="ECO:0007669"/>
    <property type="project" value="TreeGrafter"/>
</dbReference>
<dbReference type="OMA" id="KMVTWPD"/>
<sequence length="568" mass="64428">MFSRMQSRTGLASFVVAVFLFLVYTSYAPDSTTLRGGSAYARAKAVLKGSTNKWPPSTFDSIAAETQPAFNSTEALDFWRSFGNFMYRGNLSFPGVRTSGNMPAWATFENVKQGEQAPNTLLVTEDELYELRDRHREALQTVDEMSDGLPFRRGTRGIAMTCNALDSSGIITTSLRMLRKVGSTLPVEIWFWRDQDIDEVMCKEVWAELGVTCHIVAHYLPQESDLGEHDKPLDVPQHFTMKIYSILFSSFEQVLFLDADLFPTMSPDSLFESEPFTSHGMILWPDYWANMASPQYLWITERTPIDRYQRASTESGAIVVNKRTHGATLLLSAYYNRWGPAYWYWLLDQGSNGHGDKETYLHAAEACNDPVYQVHTQPRRVGYRCEGQQMPIGSGQHHPEDDYAITRAGMHDQRSMLSDFPSPRVLFIHGNLPKLEAAMVLDFAPDGWLNLLRCNAGKGEAHRLFGPAEMARRVFGWDIERAIWDQMLWTACHHESRIIRWRDGVVWNTYHEDGSVTVNEGIPRPNVCVDFTKAYKDLYGETAEPDFSLPAHGTLKDRPWLPIAGSAS</sequence>
<organism evidence="10 11">
    <name type="scientific">Protomyces lactucae-debilis</name>
    <dbReference type="NCBI Taxonomy" id="2754530"/>
    <lineage>
        <taxon>Eukaryota</taxon>
        <taxon>Fungi</taxon>
        <taxon>Dikarya</taxon>
        <taxon>Ascomycota</taxon>
        <taxon>Taphrinomycotina</taxon>
        <taxon>Taphrinomycetes</taxon>
        <taxon>Taphrinales</taxon>
        <taxon>Protomycetaceae</taxon>
        <taxon>Protomyces</taxon>
    </lineage>
</organism>
<keyword evidence="5" id="KW-0812">Transmembrane</keyword>
<evidence type="ECO:0000313" key="11">
    <source>
        <dbReference type="Proteomes" id="UP000193685"/>
    </source>
</evidence>
<keyword evidence="10" id="KW-0328">Glycosyltransferase</keyword>
<evidence type="ECO:0000256" key="7">
    <source>
        <dbReference type="ARBA" id="ARBA00022989"/>
    </source>
</evidence>
<comment type="similarity">
    <text evidence="3">Belongs to the MNN1/MNT family.</text>
</comment>
<evidence type="ECO:0000256" key="6">
    <source>
        <dbReference type="ARBA" id="ARBA00022968"/>
    </source>
</evidence>
<evidence type="ECO:0000256" key="9">
    <source>
        <dbReference type="ARBA" id="ARBA00023136"/>
    </source>
</evidence>
<dbReference type="STRING" id="56484.A0A1Y2FJY6"/>
<keyword evidence="6" id="KW-0735">Signal-anchor</keyword>
<proteinExistence type="inferred from homology"/>
<dbReference type="PANTHER" id="PTHR31646:SF1">
    <property type="entry name" value="ALPHA-1,2-MANNOSYLTRANSFERASE MNN2"/>
    <property type="match status" value="1"/>
</dbReference>
<dbReference type="EMBL" id="MCFI01000006">
    <property type="protein sequence ID" value="ORY84260.1"/>
    <property type="molecule type" value="Genomic_DNA"/>
</dbReference>
<protein>
    <submittedName>
        <fullName evidence="10">Mannosyltransferase putative-domain-containing protein</fullName>
    </submittedName>
</protein>
<comment type="caution">
    <text evidence="10">The sequence shown here is derived from an EMBL/GenBank/DDBJ whole genome shotgun (WGS) entry which is preliminary data.</text>
</comment>
<dbReference type="GeneID" id="63785601"/>
<keyword evidence="9" id="KW-0472">Membrane</keyword>
<dbReference type="RefSeq" id="XP_040726278.1">
    <property type="nucleotide sequence ID" value="XM_040869002.1"/>
</dbReference>
<accession>A0A1Y2FJY6</accession>
<comment type="pathway">
    <text evidence="2">Protein modification; protein glycosylation.</text>
</comment>
<gene>
    <name evidence="10" type="ORF">BCR37DRAFT_378256</name>
</gene>
<keyword evidence="7" id="KW-1133">Transmembrane helix</keyword>